<evidence type="ECO:0000313" key="3">
    <source>
        <dbReference type="EMBL" id="KAF2636189.1"/>
    </source>
</evidence>
<keyword evidence="2" id="KW-0472">Membrane</keyword>
<feature type="region of interest" description="Disordered" evidence="1">
    <location>
        <begin position="285"/>
        <end position="325"/>
    </location>
</feature>
<keyword evidence="2" id="KW-1133">Transmembrane helix</keyword>
<organism evidence="3 4">
    <name type="scientific">Massarina eburnea CBS 473.64</name>
    <dbReference type="NCBI Taxonomy" id="1395130"/>
    <lineage>
        <taxon>Eukaryota</taxon>
        <taxon>Fungi</taxon>
        <taxon>Dikarya</taxon>
        <taxon>Ascomycota</taxon>
        <taxon>Pezizomycotina</taxon>
        <taxon>Dothideomycetes</taxon>
        <taxon>Pleosporomycetidae</taxon>
        <taxon>Pleosporales</taxon>
        <taxon>Massarineae</taxon>
        <taxon>Massarinaceae</taxon>
        <taxon>Massarina</taxon>
    </lineage>
</organism>
<sequence>MNEPTSSDLETKVSFFASSYPTSTSPYTQTQDVNGDLFSIPLTSNDSSVSAPRSQLPSPLQQNASQAYHTTFPRLRTATVHVRTASLTTYKAVLPHFIPVIHGSFRAPLRSDIIVGIVEFLIFNILRGIRCLFGYTGLVALAVAGVCAAAYLGFVYGYHELDNASVRTKHSHEDDDSDFDSEDGDDKKIPDPSIEDGILSSDILAFPRYTNLRTEHVRPDARPAERSWTWRDGKKIFKYWALPIARSTVNFFLVVPIFVTGTPVVLVYFGAWKVGRAIRARRSPRRGDVEEDLGKEKDIEKEGDGEVERGRKARLDSVQDPVAAL</sequence>
<dbReference type="AlphaFoldDB" id="A0A6A6RKT6"/>
<feature type="compositionally biased region" description="Basic and acidic residues" evidence="1">
    <location>
        <begin position="285"/>
        <end position="317"/>
    </location>
</feature>
<protein>
    <submittedName>
        <fullName evidence="3">Uncharacterized protein</fullName>
    </submittedName>
</protein>
<feature type="transmembrane region" description="Helical" evidence="2">
    <location>
        <begin position="132"/>
        <end position="158"/>
    </location>
</feature>
<gene>
    <name evidence="3" type="ORF">P280DRAFT_522433</name>
</gene>
<name>A0A6A6RKT6_9PLEO</name>
<feature type="region of interest" description="Disordered" evidence="1">
    <location>
        <begin position="170"/>
        <end position="191"/>
    </location>
</feature>
<feature type="compositionally biased region" description="Acidic residues" evidence="1">
    <location>
        <begin position="174"/>
        <end position="184"/>
    </location>
</feature>
<dbReference type="Proteomes" id="UP000799753">
    <property type="component" value="Unassembled WGS sequence"/>
</dbReference>
<reference evidence="3" key="1">
    <citation type="journal article" date="2020" name="Stud. Mycol.">
        <title>101 Dothideomycetes genomes: a test case for predicting lifestyles and emergence of pathogens.</title>
        <authorList>
            <person name="Haridas S."/>
            <person name="Albert R."/>
            <person name="Binder M."/>
            <person name="Bloem J."/>
            <person name="Labutti K."/>
            <person name="Salamov A."/>
            <person name="Andreopoulos B."/>
            <person name="Baker S."/>
            <person name="Barry K."/>
            <person name="Bills G."/>
            <person name="Bluhm B."/>
            <person name="Cannon C."/>
            <person name="Castanera R."/>
            <person name="Culley D."/>
            <person name="Daum C."/>
            <person name="Ezra D."/>
            <person name="Gonzalez J."/>
            <person name="Henrissat B."/>
            <person name="Kuo A."/>
            <person name="Liang C."/>
            <person name="Lipzen A."/>
            <person name="Lutzoni F."/>
            <person name="Magnuson J."/>
            <person name="Mondo S."/>
            <person name="Nolan M."/>
            <person name="Ohm R."/>
            <person name="Pangilinan J."/>
            <person name="Park H.-J."/>
            <person name="Ramirez L."/>
            <person name="Alfaro M."/>
            <person name="Sun H."/>
            <person name="Tritt A."/>
            <person name="Yoshinaga Y."/>
            <person name="Zwiers L.-H."/>
            <person name="Turgeon B."/>
            <person name="Goodwin S."/>
            <person name="Spatafora J."/>
            <person name="Crous P."/>
            <person name="Grigoriev I."/>
        </authorList>
    </citation>
    <scope>NUCLEOTIDE SEQUENCE</scope>
    <source>
        <strain evidence="3">CBS 473.64</strain>
    </source>
</reference>
<evidence type="ECO:0000256" key="2">
    <source>
        <dbReference type="SAM" id="Phobius"/>
    </source>
</evidence>
<keyword evidence="4" id="KW-1185">Reference proteome</keyword>
<feature type="transmembrane region" description="Helical" evidence="2">
    <location>
        <begin position="249"/>
        <end position="272"/>
    </location>
</feature>
<dbReference type="EMBL" id="MU006800">
    <property type="protein sequence ID" value="KAF2636189.1"/>
    <property type="molecule type" value="Genomic_DNA"/>
</dbReference>
<keyword evidence="2" id="KW-0812">Transmembrane</keyword>
<evidence type="ECO:0000313" key="4">
    <source>
        <dbReference type="Proteomes" id="UP000799753"/>
    </source>
</evidence>
<proteinExistence type="predicted"/>
<accession>A0A6A6RKT6</accession>
<evidence type="ECO:0000256" key="1">
    <source>
        <dbReference type="SAM" id="MobiDB-lite"/>
    </source>
</evidence>